<reference evidence="1" key="1">
    <citation type="journal article" date="2014" name="Int. J. Syst. Evol. Microbiol.">
        <title>Complete genome sequence of Corynebacterium casei LMG S-19264T (=DSM 44701T), isolated from a smear-ripened cheese.</title>
        <authorList>
            <consortium name="US DOE Joint Genome Institute (JGI-PGF)"/>
            <person name="Walter F."/>
            <person name="Albersmeier A."/>
            <person name="Kalinowski J."/>
            <person name="Ruckert C."/>
        </authorList>
    </citation>
    <scope>NUCLEOTIDE SEQUENCE</scope>
    <source>
        <strain evidence="1">CGMCC 1.15095</strain>
    </source>
</reference>
<evidence type="ECO:0000313" key="2">
    <source>
        <dbReference type="Proteomes" id="UP000608154"/>
    </source>
</evidence>
<gene>
    <name evidence="1" type="ORF">GCM10011494_34390</name>
</gene>
<proteinExistence type="predicted"/>
<protein>
    <submittedName>
        <fullName evidence="1">Uncharacterized protein</fullName>
    </submittedName>
</protein>
<dbReference type="Proteomes" id="UP000608154">
    <property type="component" value="Unassembled WGS sequence"/>
</dbReference>
<sequence>MMSGWKQRSGKVSERDLCETIQAAQEALSEIARTKGLDGQRRGRSF</sequence>
<evidence type="ECO:0000313" key="1">
    <source>
        <dbReference type="EMBL" id="GGC12664.1"/>
    </source>
</evidence>
<accession>A0A916TVT9</accession>
<dbReference type="AlphaFoldDB" id="A0A916TVT9"/>
<reference evidence="1" key="2">
    <citation type="submission" date="2020-09" db="EMBL/GenBank/DDBJ databases">
        <authorList>
            <person name="Sun Q."/>
            <person name="Zhou Y."/>
        </authorList>
    </citation>
    <scope>NUCLEOTIDE SEQUENCE</scope>
    <source>
        <strain evidence="1">CGMCC 1.15095</strain>
    </source>
</reference>
<comment type="caution">
    <text evidence="1">The sequence shown here is derived from an EMBL/GenBank/DDBJ whole genome shotgun (WGS) entry which is preliminary data.</text>
</comment>
<keyword evidence="2" id="KW-1185">Reference proteome</keyword>
<organism evidence="1 2">
    <name type="scientific">Novosphingobium endophyticum</name>
    <dbReference type="NCBI Taxonomy" id="1955250"/>
    <lineage>
        <taxon>Bacteria</taxon>
        <taxon>Pseudomonadati</taxon>
        <taxon>Pseudomonadota</taxon>
        <taxon>Alphaproteobacteria</taxon>
        <taxon>Sphingomonadales</taxon>
        <taxon>Sphingomonadaceae</taxon>
        <taxon>Novosphingobium</taxon>
    </lineage>
</organism>
<name>A0A916TVT9_9SPHN</name>
<dbReference type="EMBL" id="BMHK01000034">
    <property type="protein sequence ID" value="GGC12664.1"/>
    <property type="molecule type" value="Genomic_DNA"/>
</dbReference>